<dbReference type="PANTHER" id="PTHR33569:SF1">
    <property type="entry name" value="UREASE"/>
    <property type="match status" value="1"/>
</dbReference>
<sequence>MQGVSFFILSRNVKEDLAFAESRIRVETIAAEDVLHDIGAIGIYTSDALAMGRIGEVVSRAWQTADKMKICRGKLKEDSPSNDNFRVLRYLAKYTINPALAHGIDYYVGSVTTVMKGGQIISAQMGVANGSIPVCEPIIMRDMYGARGLSVGKNSAVFVSKVSLEKGIVLDYGIKKMLLPVSGSRKLRKTDFVHNSLTPKLSVNPETYDVEWIEIENGEEVREHLTVPASDHIPLAQKYFLF</sequence>
<dbReference type="SUPFAM" id="SSF51556">
    <property type="entry name" value="Metallo-dependent hydrolases"/>
    <property type="match status" value="1"/>
</dbReference>
<dbReference type="InterPro" id="IPR017951">
    <property type="entry name" value="Urease_asu_c"/>
</dbReference>
<evidence type="ECO:0000313" key="5">
    <source>
        <dbReference type="EMBL" id="KAH8039237.1"/>
    </source>
</evidence>
<feature type="domain" description="Urease" evidence="4">
    <location>
        <begin position="9"/>
        <end position="242"/>
    </location>
</feature>
<dbReference type="PROSITE" id="PS51368">
    <property type="entry name" value="UREASE_3"/>
    <property type="match status" value="1"/>
</dbReference>
<dbReference type="VEuPathDB" id="VectorBase:LOC119176632"/>
<accession>A0A9J6EYI8</accession>
<name>A0A9J6EYI8_RHIMP</name>
<dbReference type="EMBL" id="JABSTU010000001">
    <property type="protein sequence ID" value="KAH8039237.1"/>
    <property type="molecule type" value="Genomic_DNA"/>
</dbReference>
<protein>
    <recommendedName>
        <fullName evidence="4">Urease domain-containing protein</fullName>
    </recommendedName>
</protein>
<dbReference type="InterPro" id="IPR050069">
    <property type="entry name" value="Urease_subunit"/>
</dbReference>
<organism evidence="5 6">
    <name type="scientific">Rhipicephalus microplus</name>
    <name type="common">Cattle tick</name>
    <name type="synonym">Boophilus microplus</name>
    <dbReference type="NCBI Taxonomy" id="6941"/>
    <lineage>
        <taxon>Eukaryota</taxon>
        <taxon>Metazoa</taxon>
        <taxon>Ecdysozoa</taxon>
        <taxon>Arthropoda</taxon>
        <taxon>Chelicerata</taxon>
        <taxon>Arachnida</taxon>
        <taxon>Acari</taxon>
        <taxon>Parasitiformes</taxon>
        <taxon>Ixodida</taxon>
        <taxon>Ixodoidea</taxon>
        <taxon>Ixodidae</taxon>
        <taxon>Rhipicephalinae</taxon>
        <taxon>Rhipicephalus</taxon>
        <taxon>Boophilus</taxon>
    </lineage>
</organism>
<keyword evidence="6" id="KW-1185">Reference proteome</keyword>
<dbReference type="GO" id="GO:0009039">
    <property type="term" value="F:urease activity"/>
    <property type="evidence" value="ECO:0007669"/>
    <property type="project" value="InterPro"/>
</dbReference>
<evidence type="ECO:0000256" key="3">
    <source>
        <dbReference type="RuleBase" id="RU004158"/>
    </source>
</evidence>
<evidence type="ECO:0000313" key="6">
    <source>
        <dbReference type="Proteomes" id="UP000821866"/>
    </source>
</evidence>
<evidence type="ECO:0000256" key="1">
    <source>
        <dbReference type="ARBA" id="ARBA00022801"/>
    </source>
</evidence>
<dbReference type="Pfam" id="PF01979">
    <property type="entry name" value="Amidohydro_1"/>
    <property type="match status" value="1"/>
</dbReference>
<comment type="caution">
    <text evidence="5">The sequence shown here is derived from an EMBL/GenBank/DDBJ whole genome shotgun (WGS) entry which is preliminary data.</text>
</comment>
<evidence type="ECO:0000256" key="2">
    <source>
        <dbReference type="PROSITE-ProRule" id="PRU00700"/>
    </source>
</evidence>
<reference evidence="5" key="1">
    <citation type="journal article" date="2020" name="Cell">
        <title>Large-Scale Comparative Analyses of Tick Genomes Elucidate Their Genetic Diversity and Vector Capacities.</title>
        <authorList>
            <consortium name="Tick Genome and Microbiome Consortium (TIGMIC)"/>
            <person name="Jia N."/>
            <person name="Wang J."/>
            <person name="Shi W."/>
            <person name="Du L."/>
            <person name="Sun Y."/>
            <person name="Zhan W."/>
            <person name="Jiang J.F."/>
            <person name="Wang Q."/>
            <person name="Zhang B."/>
            <person name="Ji P."/>
            <person name="Bell-Sakyi L."/>
            <person name="Cui X.M."/>
            <person name="Yuan T.T."/>
            <person name="Jiang B.G."/>
            <person name="Yang W.F."/>
            <person name="Lam T.T."/>
            <person name="Chang Q.C."/>
            <person name="Ding S.J."/>
            <person name="Wang X.J."/>
            <person name="Zhu J.G."/>
            <person name="Ruan X.D."/>
            <person name="Zhao L."/>
            <person name="Wei J.T."/>
            <person name="Ye R.Z."/>
            <person name="Que T.C."/>
            <person name="Du C.H."/>
            <person name="Zhou Y.H."/>
            <person name="Cheng J.X."/>
            <person name="Dai P.F."/>
            <person name="Guo W.B."/>
            <person name="Han X.H."/>
            <person name="Huang E.J."/>
            <person name="Li L.F."/>
            <person name="Wei W."/>
            <person name="Gao Y.C."/>
            <person name="Liu J.Z."/>
            <person name="Shao H.Z."/>
            <person name="Wang X."/>
            <person name="Wang C.C."/>
            <person name="Yang T.C."/>
            <person name="Huo Q.B."/>
            <person name="Li W."/>
            <person name="Chen H.Y."/>
            <person name="Chen S.E."/>
            <person name="Zhou L.G."/>
            <person name="Ni X.B."/>
            <person name="Tian J.H."/>
            <person name="Sheng Y."/>
            <person name="Liu T."/>
            <person name="Pan Y.S."/>
            <person name="Xia L.Y."/>
            <person name="Li J."/>
            <person name="Zhao F."/>
            <person name="Cao W.C."/>
        </authorList>
    </citation>
    <scope>NUCLEOTIDE SEQUENCE</scope>
    <source>
        <strain evidence="5">Rmic-2018</strain>
    </source>
</reference>
<comment type="similarity">
    <text evidence="3">Belongs to the metallo-dependent hydrolases superfamily. Urease alpha subunit family.</text>
</comment>
<proteinExistence type="inferred from homology"/>
<dbReference type="PANTHER" id="PTHR33569">
    <property type="entry name" value="UREASE"/>
    <property type="match status" value="1"/>
</dbReference>
<reference evidence="5" key="2">
    <citation type="submission" date="2021-09" db="EMBL/GenBank/DDBJ databases">
        <authorList>
            <person name="Jia N."/>
            <person name="Wang J."/>
            <person name="Shi W."/>
            <person name="Du L."/>
            <person name="Sun Y."/>
            <person name="Zhan W."/>
            <person name="Jiang J."/>
            <person name="Wang Q."/>
            <person name="Zhang B."/>
            <person name="Ji P."/>
            <person name="Sakyi L.B."/>
            <person name="Cui X."/>
            <person name="Yuan T."/>
            <person name="Jiang B."/>
            <person name="Yang W."/>
            <person name="Lam T.T.-Y."/>
            <person name="Chang Q."/>
            <person name="Ding S."/>
            <person name="Wang X."/>
            <person name="Zhu J."/>
            <person name="Ruan X."/>
            <person name="Zhao L."/>
            <person name="Wei J."/>
            <person name="Que T."/>
            <person name="Du C."/>
            <person name="Cheng J."/>
            <person name="Dai P."/>
            <person name="Han X."/>
            <person name="Huang E."/>
            <person name="Gao Y."/>
            <person name="Liu J."/>
            <person name="Shao H."/>
            <person name="Ye R."/>
            <person name="Li L."/>
            <person name="Wei W."/>
            <person name="Wang X."/>
            <person name="Wang C."/>
            <person name="Huo Q."/>
            <person name="Li W."/>
            <person name="Guo W."/>
            <person name="Chen H."/>
            <person name="Chen S."/>
            <person name="Zhou L."/>
            <person name="Zhou L."/>
            <person name="Ni X."/>
            <person name="Tian J."/>
            <person name="Zhou Y."/>
            <person name="Sheng Y."/>
            <person name="Liu T."/>
            <person name="Pan Y."/>
            <person name="Xia L."/>
            <person name="Li J."/>
            <person name="Zhao F."/>
            <person name="Cao W."/>
        </authorList>
    </citation>
    <scope>NUCLEOTIDE SEQUENCE</scope>
    <source>
        <strain evidence="5">Rmic-2018</strain>
        <tissue evidence="5">Larvae</tissue>
    </source>
</reference>
<comment type="caution">
    <text evidence="2">Lacks conserved residue(s) required for the propagation of feature annotation.</text>
</comment>
<dbReference type="Gene3D" id="3.20.20.140">
    <property type="entry name" value="Metal-dependent hydrolases"/>
    <property type="match status" value="2"/>
</dbReference>
<dbReference type="GO" id="GO:0016151">
    <property type="term" value="F:nickel cation binding"/>
    <property type="evidence" value="ECO:0007669"/>
    <property type="project" value="InterPro"/>
</dbReference>
<evidence type="ECO:0000259" key="4">
    <source>
        <dbReference type="PROSITE" id="PS51368"/>
    </source>
</evidence>
<dbReference type="InterPro" id="IPR032466">
    <property type="entry name" value="Metal_Hydrolase"/>
</dbReference>
<dbReference type="InterPro" id="IPR005848">
    <property type="entry name" value="Urease_asu"/>
</dbReference>
<dbReference type="PRINTS" id="PR01752">
    <property type="entry name" value="UREASE"/>
</dbReference>
<dbReference type="AlphaFoldDB" id="A0A9J6EYI8"/>
<dbReference type="InterPro" id="IPR006680">
    <property type="entry name" value="Amidohydro-rel"/>
</dbReference>
<keyword evidence="1" id="KW-0378">Hydrolase</keyword>
<dbReference type="Proteomes" id="UP000821866">
    <property type="component" value="Chromosome 1"/>
</dbReference>
<gene>
    <name evidence="5" type="ORF">HPB51_005483</name>
</gene>